<proteinExistence type="predicted"/>
<evidence type="ECO:0000313" key="9">
    <source>
        <dbReference type="Proteomes" id="UP000006643"/>
    </source>
</evidence>
<dbReference type="HOGENOM" id="CLU_292492_0_0_1"/>
<feature type="compositionally biased region" description="Polar residues" evidence="5">
    <location>
        <begin position="803"/>
        <end position="831"/>
    </location>
</feature>
<feature type="domain" description="PDZ" evidence="6">
    <location>
        <begin position="873"/>
        <end position="946"/>
    </location>
</feature>
<feature type="domain" description="MYND-type" evidence="7">
    <location>
        <begin position="206"/>
        <end position="244"/>
    </location>
</feature>
<dbReference type="InterPro" id="IPR001478">
    <property type="entry name" value="PDZ"/>
</dbReference>
<dbReference type="KEGG" id="pif:PITG_20717"/>
<dbReference type="RefSeq" id="XP_002895281.1">
    <property type="nucleotide sequence ID" value="XM_002895235.1"/>
</dbReference>
<dbReference type="GeneID" id="9466908"/>
<dbReference type="InterPro" id="IPR036034">
    <property type="entry name" value="PDZ_sf"/>
</dbReference>
<dbReference type="VEuPathDB" id="FungiDB:PITG_20717"/>
<feature type="region of interest" description="Disordered" evidence="5">
    <location>
        <begin position="949"/>
        <end position="978"/>
    </location>
</feature>
<dbReference type="PROSITE" id="PS50865">
    <property type="entry name" value="ZF_MYND_2"/>
    <property type="match status" value="1"/>
</dbReference>
<dbReference type="GO" id="GO:0008270">
    <property type="term" value="F:zinc ion binding"/>
    <property type="evidence" value="ECO:0007669"/>
    <property type="project" value="UniProtKB-KW"/>
</dbReference>
<dbReference type="AlphaFoldDB" id="D0P350"/>
<dbReference type="eggNOG" id="ENOG502RH5M">
    <property type="taxonomic scope" value="Eukaryota"/>
</dbReference>
<feature type="compositionally biased region" description="Low complexity" evidence="5">
    <location>
        <begin position="1113"/>
        <end position="1123"/>
    </location>
</feature>
<dbReference type="Gene3D" id="2.30.42.10">
    <property type="match status" value="3"/>
</dbReference>
<evidence type="ECO:0000256" key="4">
    <source>
        <dbReference type="PROSITE-ProRule" id="PRU00134"/>
    </source>
</evidence>
<feature type="region of interest" description="Disordered" evidence="5">
    <location>
        <begin position="799"/>
        <end position="853"/>
    </location>
</feature>
<dbReference type="PANTHER" id="PTHR19964:SF92">
    <property type="entry name" value="PATJ HOMOLOG"/>
    <property type="match status" value="1"/>
</dbReference>
<name>D0P350_PHYIT</name>
<dbReference type="Proteomes" id="UP000006643">
    <property type="component" value="Unassembled WGS sequence"/>
</dbReference>
<feature type="region of interest" description="Disordered" evidence="5">
    <location>
        <begin position="124"/>
        <end position="143"/>
    </location>
</feature>
<keyword evidence="9" id="KW-1185">Reference proteome</keyword>
<feature type="compositionally biased region" description="Basic residues" evidence="5">
    <location>
        <begin position="294"/>
        <end position="313"/>
    </location>
</feature>
<dbReference type="InterPro" id="IPR051342">
    <property type="entry name" value="PDZ_scaffold"/>
</dbReference>
<dbReference type="OMA" id="EEKANWR"/>
<keyword evidence="2 4" id="KW-0863">Zinc-finger</keyword>
<dbReference type="PROSITE" id="PS50106">
    <property type="entry name" value="PDZ"/>
    <property type="match status" value="3"/>
</dbReference>
<dbReference type="Pfam" id="PF01753">
    <property type="entry name" value="zf-MYND"/>
    <property type="match status" value="1"/>
</dbReference>
<evidence type="ECO:0008006" key="10">
    <source>
        <dbReference type="Google" id="ProtNLM"/>
    </source>
</evidence>
<keyword evidence="1" id="KW-0479">Metal-binding</keyword>
<dbReference type="SUPFAM" id="SSF144232">
    <property type="entry name" value="HIT/MYND zinc finger-like"/>
    <property type="match status" value="1"/>
</dbReference>
<gene>
    <name evidence="8" type="ORF">PITG_20717</name>
</gene>
<feature type="compositionally biased region" description="Low complexity" evidence="5">
    <location>
        <begin position="314"/>
        <end position="327"/>
    </location>
</feature>
<feature type="region of interest" description="Disordered" evidence="5">
    <location>
        <begin position="253"/>
        <end position="330"/>
    </location>
</feature>
<feature type="domain" description="PDZ" evidence="6">
    <location>
        <begin position="706"/>
        <end position="790"/>
    </location>
</feature>
<feature type="compositionally biased region" description="Polar residues" evidence="5">
    <location>
        <begin position="661"/>
        <end position="683"/>
    </location>
</feature>
<dbReference type="SMART" id="SM00228">
    <property type="entry name" value="PDZ"/>
    <property type="match status" value="4"/>
</dbReference>
<sequence>MGNLIYVDLDTSVYSSCAGRLPCRLHCVTASAQNEWRRGRLIRWRSGWSIVHPVAQAGVASCHWQLGSAVPYSSMLPVQTVKQLEVQRRLGRGASDWLDRLLWRACGIRTLHPQRSTFARRLIQSTSQARRRPQPEVNPRARRKTDYCGKSALHGVGASVSVRPSVPCTLPISIPARPWPTAMPKNNYDDDEDDDLLMALQSMEPCGNCGAEGAKIPCMSGCGEVFYCSRECNMHHASAHRLRCRNLRCSKFNDSESESDDDDSDEYETDSSAEYETDSDEDEEEEEEEEEVKPKKKKGKKKGRGRSKSRRVNSSRSVESSGSTLSRKVSLDADVEKRIEEKIMKRLKKQEEARIAQAIESRMRAEKANWRDDEMNRIIMEMRERFQSEMSTTTFWTALAKKNGLEMDSQEMQTLQKSMEHSFLQSNPQSEDKMAAPMSAEEAVAAGVAAVDGSEATVSRTRSVSKESSWNNACAAFEALRVVVWKHSFLPRLQFRADGSTGIWNTVTELDADESLAHICVGDKLLSINGRAIDDSVCTDDDLNDIFAAYASPIIMKFEAGDPSPEKCKVHEYAVTWSNGPLGVTLKDDCATQKIPIVNRLTKKAGSVAVKQNIAIGDVLVAINNIDTIQLGCSLSMSILKKVQLPAKLRFRGVGGPGPASTPNNEPAPQVPPRSSVTVSRKPSSLKPENGNAQVEERTPSVMNFSMSMSRPSKYTVNWGEGPLGLTIIPGLNEGDLPVIKKVTGTGNSVGIDKAQVGDFLESMNGIETATMHFENVVSYLKTAPKPVLLRFRAALDDDDSRGPSSYRSNGTALSAKSDASYTASTHSSYDSAPVHMSPPEPAPMPAPTPSHEVVRQVSREAPSDVYKVVWGSGSLGLTIDAKPHTGAFIKRVAAQGAAAHLSHDCVGDDVTHINDMDVSRVAFQDIVAHLKNVPRPVTLFFRRKAAQSHHERQHSYSSSSGGGSPTKYEVPTPSHSRKAALAAAGEDNGVQFYNLVWQDGTPLGLSLRGADNMCEYPYITRVTGTGSAAHLPQSALNDCLISVDGRSVHARDKSFEEVMTLLKVMQKPLTLKFQVRNVGGAPQSRAPAPPPPAPAPVQYQQRAPSPAPSPPQHQQHQQPQQRKVVKTQESYTWRQNRAPPPPVPVLQPMSQSYNASSSLPSGHNSNNLSRSVNSMGSDRGLGAGVTPGNENKFSSIQAPFLVQNKLSTGRRQKMLKGLKK</sequence>
<dbReference type="CDD" id="cd00136">
    <property type="entry name" value="PDZ_canonical"/>
    <property type="match status" value="2"/>
</dbReference>
<evidence type="ECO:0000259" key="7">
    <source>
        <dbReference type="PROSITE" id="PS50865"/>
    </source>
</evidence>
<feature type="region of interest" description="Disordered" evidence="5">
    <location>
        <begin position="1081"/>
        <end position="1221"/>
    </location>
</feature>
<dbReference type="SUPFAM" id="SSF50156">
    <property type="entry name" value="PDZ domain-like"/>
    <property type="match status" value="4"/>
</dbReference>
<evidence type="ECO:0000256" key="5">
    <source>
        <dbReference type="SAM" id="MobiDB-lite"/>
    </source>
</evidence>
<dbReference type="InterPro" id="IPR002893">
    <property type="entry name" value="Znf_MYND"/>
</dbReference>
<protein>
    <recommendedName>
        <fullName evidence="10">PDZ domain-containing protein</fullName>
    </recommendedName>
</protein>
<accession>D0P350</accession>
<evidence type="ECO:0000256" key="2">
    <source>
        <dbReference type="ARBA" id="ARBA00022771"/>
    </source>
</evidence>
<feature type="compositionally biased region" description="Acidic residues" evidence="5">
    <location>
        <begin position="255"/>
        <end position="291"/>
    </location>
</feature>
<evidence type="ECO:0000256" key="1">
    <source>
        <dbReference type="ARBA" id="ARBA00022723"/>
    </source>
</evidence>
<feature type="compositionally biased region" description="Polar residues" evidence="5">
    <location>
        <begin position="1189"/>
        <end position="1198"/>
    </location>
</feature>
<dbReference type="PANTHER" id="PTHR19964">
    <property type="entry name" value="MULTIPLE PDZ DOMAIN PROTEIN"/>
    <property type="match status" value="1"/>
</dbReference>
<feature type="compositionally biased region" description="Pro residues" evidence="5">
    <location>
        <begin position="837"/>
        <end position="849"/>
    </location>
</feature>
<dbReference type="Gene3D" id="6.10.140.2220">
    <property type="match status" value="1"/>
</dbReference>
<dbReference type="STRING" id="403677.D0P350"/>
<organism evidence="8 9">
    <name type="scientific">Phytophthora infestans (strain T30-4)</name>
    <name type="common">Potato late blight agent</name>
    <dbReference type="NCBI Taxonomy" id="403677"/>
    <lineage>
        <taxon>Eukaryota</taxon>
        <taxon>Sar</taxon>
        <taxon>Stramenopiles</taxon>
        <taxon>Oomycota</taxon>
        <taxon>Peronosporomycetes</taxon>
        <taxon>Peronosporales</taxon>
        <taxon>Peronosporaceae</taxon>
        <taxon>Phytophthora</taxon>
    </lineage>
</organism>
<dbReference type="EMBL" id="DS028337">
    <property type="protein sequence ID" value="EEY59023.1"/>
    <property type="molecule type" value="Genomic_DNA"/>
</dbReference>
<feature type="compositionally biased region" description="Polar residues" evidence="5">
    <location>
        <begin position="1149"/>
        <end position="1177"/>
    </location>
</feature>
<feature type="compositionally biased region" description="Basic residues" evidence="5">
    <location>
        <begin position="1209"/>
        <end position="1221"/>
    </location>
</feature>
<dbReference type="OrthoDB" id="3169036at2759"/>
<evidence type="ECO:0000256" key="3">
    <source>
        <dbReference type="ARBA" id="ARBA00022833"/>
    </source>
</evidence>
<evidence type="ECO:0000259" key="6">
    <source>
        <dbReference type="PROSITE" id="PS50106"/>
    </source>
</evidence>
<dbReference type="InParanoid" id="D0P350"/>
<evidence type="ECO:0000313" key="8">
    <source>
        <dbReference type="EMBL" id="EEY59023.1"/>
    </source>
</evidence>
<dbReference type="Pfam" id="PF00595">
    <property type="entry name" value="PDZ"/>
    <property type="match status" value="1"/>
</dbReference>
<feature type="domain" description="PDZ" evidence="6">
    <location>
        <begin position="1001"/>
        <end position="1078"/>
    </location>
</feature>
<feature type="region of interest" description="Disordered" evidence="5">
    <location>
        <begin position="654"/>
        <end position="696"/>
    </location>
</feature>
<keyword evidence="3" id="KW-0862">Zinc</keyword>
<reference evidence="9" key="1">
    <citation type="journal article" date="2009" name="Nature">
        <title>Genome sequence and analysis of the Irish potato famine pathogen Phytophthora infestans.</title>
        <authorList>
            <consortium name="The Broad Institute Genome Sequencing Platform"/>
            <person name="Haas B.J."/>
            <person name="Kamoun S."/>
            <person name="Zody M.C."/>
            <person name="Jiang R.H."/>
            <person name="Handsaker R.E."/>
            <person name="Cano L.M."/>
            <person name="Grabherr M."/>
            <person name="Kodira C.D."/>
            <person name="Raffaele S."/>
            <person name="Torto-Alalibo T."/>
            <person name="Bozkurt T.O."/>
            <person name="Ah-Fong A.M."/>
            <person name="Alvarado L."/>
            <person name="Anderson V.L."/>
            <person name="Armstrong M.R."/>
            <person name="Avrova A."/>
            <person name="Baxter L."/>
            <person name="Beynon J."/>
            <person name="Boevink P.C."/>
            <person name="Bollmann S.R."/>
            <person name="Bos J.I."/>
            <person name="Bulone V."/>
            <person name="Cai G."/>
            <person name="Cakir C."/>
            <person name="Carrington J.C."/>
            <person name="Chawner M."/>
            <person name="Conti L."/>
            <person name="Costanzo S."/>
            <person name="Ewan R."/>
            <person name="Fahlgren N."/>
            <person name="Fischbach M.A."/>
            <person name="Fugelstad J."/>
            <person name="Gilroy E.M."/>
            <person name="Gnerre S."/>
            <person name="Green P.J."/>
            <person name="Grenville-Briggs L.J."/>
            <person name="Griffith J."/>
            <person name="Grunwald N.J."/>
            <person name="Horn K."/>
            <person name="Horner N.R."/>
            <person name="Hu C.H."/>
            <person name="Huitema E."/>
            <person name="Jeong D.H."/>
            <person name="Jones A.M."/>
            <person name="Jones J.D."/>
            <person name="Jones R.W."/>
            <person name="Karlsson E.K."/>
            <person name="Kunjeti S.G."/>
            <person name="Lamour K."/>
            <person name="Liu Z."/>
            <person name="Ma L."/>
            <person name="Maclean D."/>
            <person name="Chibucos M.C."/>
            <person name="McDonald H."/>
            <person name="McWalters J."/>
            <person name="Meijer H.J."/>
            <person name="Morgan W."/>
            <person name="Morris P.F."/>
            <person name="Munro C.A."/>
            <person name="O'Neill K."/>
            <person name="Ospina-Giraldo M."/>
            <person name="Pinzon A."/>
            <person name="Pritchard L."/>
            <person name="Ramsahoye B."/>
            <person name="Ren Q."/>
            <person name="Restrepo S."/>
            <person name="Roy S."/>
            <person name="Sadanandom A."/>
            <person name="Savidor A."/>
            <person name="Schornack S."/>
            <person name="Schwartz D.C."/>
            <person name="Schumann U.D."/>
            <person name="Schwessinger B."/>
            <person name="Seyer L."/>
            <person name="Sharpe T."/>
            <person name="Silvar C."/>
            <person name="Song J."/>
            <person name="Studholme D.J."/>
            <person name="Sykes S."/>
            <person name="Thines M."/>
            <person name="van de Vondervoort P.J."/>
            <person name="Phuntumart V."/>
            <person name="Wawra S."/>
            <person name="Weide R."/>
            <person name="Win J."/>
            <person name="Young C."/>
            <person name="Zhou S."/>
            <person name="Fry W."/>
            <person name="Meyers B.C."/>
            <person name="van West P."/>
            <person name="Ristaino J."/>
            <person name="Govers F."/>
            <person name="Birch P.R."/>
            <person name="Whisson S.C."/>
            <person name="Judelson H.S."/>
            <person name="Nusbaum C."/>
        </authorList>
    </citation>
    <scope>NUCLEOTIDE SEQUENCE [LARGE SCALE GENOMIC DNA]</scope>
    <source>
        <strain evidence="9">T30-4</strain>
    </source>
</reference>